<keyword evidence="3 12" id="KW-0808">Transferase</keyword>
<dbReference type="InterPro" id="IPR050219">
    <property type="entry name" value="DnaG_primase"/>
</dbReference>
<dbReference type="OrthoDB" id="9803773at2"/>
<evidence type="ECO:0000259" key="15">
    <source>
        <dbReference type="PROSITE" id="PS50880"/>
    </source>
</evidence>
<dbReference type="FunFam" id="3.40.1360.10:FF:000002">
    <property type="entry name" value="DNA primase"/>
    <property type="match status" value="1"/>
</dbReference>
<evidence type="ECO:0000256" key="8">
    <source>
        <dbReference type="ARBA" id="ARBA00022833"/>
    </source>
</evidence>
<keyword evidence="6 12" id="KW-0479">Metal-binding</keyword>
<dbReference type="SMART" id="SM00400">
    <property type="entry name" value="ZnF_CHCC"/>
    <property type="match status" value="1"/>
</dbReference>
<dbReference type="PANTHER" id="PTHR30313">
    <property type="entry name" value="DNA PRIMASE"/>
    <property type="match status" value="1"/>
</dbReference>
<evidence type="ECO:0000256" key="4">
    <source>
        <dbReference type="ARBA" id="ARBA00022695"/>
    </source>
</evidence>
<keyword evidence="10 12" id="KW-0238">DNA-binding</keyword>
<feature type="zinc finger region" description="CHC2-type" evidence="12 14">
    <location>
        <begin position="40"/>
        <end position="64"/>
    </location>
</feature>
<comment type="similarity">
    <text evidence="12 13">Belongs to the DnaG primase family.</text>
</comment>
<dbReference type="GO" id="GO:1990077">
    <property type="term" value="C:primosome complex"/>
    <property type="evidence" value="ECO:0007669"/>
    <property type="project" value="UniProtKB-KW"/>
</dbReference>
<dbReference type="Pfam" id="PF01807">
    <property type="entry name" value="Zn_ribbon_DnaG"/>
    <property type="match status" value="1"/>
</dbReference>
<dbReference type="CDD" id="cd03364">
    <property type="entry name" value="TOPRIM_DnaG_primases"/>
    <property type="match status" value="1"/>
</dbReference>
<evidence type="ECO:0000256" key="11">
    <source>
        <dbReference type="ARBA" id="ARBA00023163"/>
    </source>
</evidence>
<dbReference type="InterPro" id="IPR034151">
    <property type="entry name" value="TOPRIM_DnaG_bac"/>
</dbReference>
<dbReference type="Pfam" id="PF13155">
    <property type="entry name" value="Toprim_2"/>
    <property type="match status" value="1"/>
</dbReference>
<dbReference type="PROSITE" id="PS50880">
    <property type="entry name" value="TOPRIM"/>
    <property type="match status" value="1"/>
</dbReference>
<evidence type="ECO:0000256" key="1">
    <source>
        <dbReference type="ARBA" id="ARBA00022478"/>
    </source>
</evidence>
<reference evidence="16 17" key="2">
    <citation type="submission" date="2018-06" db="EMBL/GenBank/DDBJ databases">
        <authorList>
            <person name="Zhirakovskaya E."/>
        </authorList>
    </citation>
    <scope>NUCLEOTIDE SEQUENCE [LARGE SCALE GENOMIC DNA]</scope>
    <source>
        <strain evidence="16 17">FBKL4.011</strain>
    </source>
</reference>
<dbReference type="InterPro" id="IPR013264">
    <property type="entry name" value="DNAG_N"/>
</dbReference>
<organism evidence="16 17">
    <name type="scientific">Thermoflavimicrobium daqui</name>
    <dbReference type="NCBI Taxonomy" id="2137476"/>
    <lineage>
        <taxon>Bacteria</taxon>
        <taxon>Bacillati</taxon>
        <taxon>Bacillota</taxon>
        <taxon>Bacilli</taxon>
        <taxon>Bacillales</taxon>
        <taxon>Thermoactinomycetaceae</taxon>
        <taxon>Thermoflavimicrobium</taxon>
    </lineage>
</organism>
<dbReference type="SUPFAM" id="SSF57783">
    <property type="entry name" value="Zinc beta-ribbon"/>
    <property type="match status" value="1"/>
</dbReference>
<protein>
    <recommendedName>
        <fullName evidence="12 13">DNA primase</fullName>
        <ecNumber evidence="12">2.7.7.101</ecNumber>
    </recommendedName>
</protein>
<keyword evidence="8 12" id="KW-0862">Zinc</keyword>
<dbReference type="InterPro" id="IPR036977">
    <property type="entry name" value="DNA_primase_Znf_CHC2"/>
</dbReference>
<comment type="domain">
    <text evidence="12">Contains an N-terminal zinc-binding domain, a central core domain that contains the primase activity, and a C-terminal DnaB-binding domain.</text>
</comment>
<dbReference type="EC" id="2.7.7.101" evidence="12"/>
<evidence type="ECO:0000256" key="5">
    <source>
        <dbReference type="ARBA" id="ARBA00022705"/>
    </source>
</evidence>
<dbReference type="Gene3D" id="3.90.980.10">
    <property type="entry name" value="DNA primase, catalytic core, N-terminal domain"/>
    <property type="match status" value="1"/>
</dbReference>
<dbReference type="HAMAP" id="MF_00974">
    <property type="entry name" value="DNA_primase_DnaG"/>
    <property type="match status" value="1"/>
</dbReference>
<comment type="subunit">
    <text evidence="12">Monomer. Interacts with DnaB.</text>
</comment>
<keyword evidence="7 12" id="KW-0863">Zinc-finger</keyword>
<dbReference type="Gene3D" id="3.40.1360.10">
    <property type="match status" value="1"/>
</dbReference>
<evidence type="ECO:0000256" key="6">
    <source>
        <dbReference type="ARBA" id="ARBA00022723"/>
    </source>
</evidence>
<dbReference type="InterPro" id="IPR037068">
    <property type="entry name" value="DNA_primase_core_N_sf"/>
</dbReference>
<dbReference type="GO" id="GO:0008270">
    <property type="term" value="F:zinc ion binding"/>
    <property type="evidence" value="ECO:0007669"/>
    <property type="project" value="UniProtKB-UniRule"/>
</dbReference>
<keyword evidence="1 12" id="KW-0240">DNA-directed RNA polymerase</keyword>
<keyword evidence="4 12" id="KW-0548">Nucleotidyltransferase</keyword>
<keyword evidence="9" id="KW-0460">Magnesium</keyword>
<dbReference type="GO" id="GO:0003677">
    <property type="term" value="F:DNA binding"/>
    <property type="evidence" value="ECO:0007669"/>
    <property type="project" value="UniProtKB-KW"/>
</dbReference>
<reference evidence="16 17" key="1">
    <citation type="submission" date="2018-06" db="EMBL/GenBank/DDBJ databases">
        <title>Thermoflavimicrobium daqus sp. nov., a thermophilic microbe isolated from Moutai-flavour Daqu.</title>
        <authorList>
            <person name="Wang X."/>
            <person name="Zhou H."/>
        </authorList>
    </citation>
    <scope>NUCLEOTIDE SEQUENCE [LARGE SCALE GENOMIC DNA]</scope>
    <source>
        <strain evidence="16 17">FBKL4.011</strain>
    </source>
</reference>
<dbReference type="InterPro" id="IPR006295">
    <property type="entry name" value="DNA_primase_DnaG"/>
</dbReference>
<keyword evidence="11 12" id="KW-0804">Transcription</keyword>
<dbReference type="EMBL" id="QJKK01000003">
    <property type="protein sequence ID" value="RAL25878.1"/>
    <property type="molecule type" value="Genomic_DNA"/>
</dbReference>
<dbReference type="GO" id="GO:0000428">
    <property type="term" value="C:DNA-directed RNA polymerase complex"/>
    <property type="evidence" value="ECO:0007669"/>
    <property type="project" value="UniProtKB-KW"/>
</dbReference>
<dbReference type="Pfam" id="PF10410">
    <property type="entry name" value="DnaB_bind"/>
    <property type="match status" value="1"/>
</dbReference>
<keyword evidence="2 12" id="KW-0639">Primosome</keyword>
<feature type="domain" description="Toprim" evidence="15">
    <location>
        <begin position="262"/>
        <end position="343"/>
    </location>
</feature>
<sequence>MGGRIPDEVLDQIRTQMDLIDVVSTYVQLKKSGRNYFGLCPFHSEKTPSFSVSPDKQIFHCFGCGVGGDIIRFMMEIEQLTFVEAVKHLAEQAGIPLPKMSMTENEENEEQKKMFHAMDLAARFYHHLLLHEKHGRIARQYLEKRQVHIETIKEFQIGFAPPSDRDLLLRFLTRRQFSVDLLERIGLVITRTSSFQNTSFDRFRGRIIFPIHDSQGRVIAFGGRSLGSQEPRYLNSPESPLFYKGNHLFNLHRARKSVRKKQQAIIFEGYMDVIAAWQAGIHTCLATLGTALTEQQAKVIRRNTESVILCYDADRAGLSAAERGSEVLKRVDCTVKIAQMPEKMDPDDYIRRYGASQFQEEVLAGAQTLTAFKLEMLKKNYHLQDEDDRIKYLTAAIDFISELPLIIEQDHYLRRIADEFQMPLDVLKAEQRRMKRRKKKPIERDKQAAKWNNGKQEGTKHFIATHRPPSRVELSEMHLLAYMLKDRSITDWVEKELGAEFQTEMIGALAAHLYRYYQAGHPEDVSKFIRYLEETDPSLIAKVSELAMLDLPDEVSETALKDYVRHIKSGMILAEIERKEKQLQRLIQAGESIRAAQLGQEITQLKRSVQRGISMD</sequence>
<name>A0A364K6H7_9BACL</name>
<evidence type="ECO:0000313" key="17">
    <source>
        <dbReference type="Proteomes" id="UP000251213"/>
    </source>
</evidence>
<comment type="catalytic activity">
    <reaction evidence="12">
        <text>ssDNA + n NTP = ssDNA/pppN(pN)n-1 hybrid + (n-1) diphosphate.</text>
        <dbReference type="EC" id="2.7.7.101"/>
    </reaction>
</comment>
<dbReference type="GO" id="GO:0005737">
    <property type="term" value="C:cytoplasm"/>
    <property type="evidence" value="ECO:0007669"/>
    <property type="project" value="TreeGrafter"/>
</dbReference>
<dbReference type="PIRSF" id="PIRSF002811">
    <property type="entry name" value="DnaG"/>
    <property type="match status" value="1"/>
</dbReference>
<dbReference type="FunFam" id="3.90.580.10:FF:000001">
    <property type="entry name" value="DNA primase"/>
    <property type="match status" value="1"/>
</dbReference>
<evidence type="ECO:0000256" key="3">
    <source>
        <dbReference type="ARBA" id="ARBA00022679"/>
    </source>
</evidence>
<proteinExistence type="inferred from homology"/>
<dbReference type="AlphaFoldDB" id="A0A364K6H7"/>
<evidence type="ECO:0000256" key="9">
    <source>
        <dbReference type="ARBA" id="ARBA00022842"/>
    </source>
</evidence>
<dbReference type="Gene3D" id="1.10.860.10">
    <property type="entry name" value="DNAb Helicase, Chain A"/>
    <property type="match status" value="1"/>
</dbReference>
<evidence type="ECO:0000256" key="13">
    <source>
        <dbReference type="PIRNR" id="PIRNR002811"/>
    </source>
</evidence>
<dbReference type="SUPFAM" id="SSF56731">
    <property type="entry name" value="DNA primase core"/>
    <property type="match status" value="1"/>
</dbReference>
<dbReference type="InterPro" id="IPR016136">
    <property type="entry name" value="DNA_helicase_N/primase_C"/>
</dbReference>
<comment type="function">
    <text evidence="12 13">RNA polymerase that catalyzes the synthesis of short RNA molecules used as primers for DNA polymerase during DNA replication.</text>
</comment>
<comment type="cofactor">
    <cofactor evidence="12 13 14">
        <name>Zn(2+)</name>
        <dbReference type="ChEBI" id="CHEBI:29105"/>
    </cofactor>
    <text evidence="12 13 14">Binds 1 zinc ion per monomer.</text>
</comment>
<dbReference type="PANTHER" id="PTHR30313:SF2">
    <property type="entry name" value="DNA PRIMASE"/>
    <property type="match status" value="1"/>
</dbReference>
<evidence type="ECO:0000256" key="7">
    <source>
        <dbReference type="ARBA" id="ARBA00022771"/>
    </source>
</evidence>
<dbReference type="GO" id="GO:0006269">
    <property type="term" value="P:DNA replication, synthesis of primer"/>
    <property type="evidence" value="ECO:0007669"/>
    <property type="project" value="UniProtKB-UniRule"/>
</dbReference>
<dbReference type="InterPro" id="IPR006171">
    <property type="entry name" value="TOPRIM_dom"/>
</dbReference>
<dbReference type="Proteomes" id="UP000251213">
    <property type="component" value="Unassembled WGS sequence"/>
</dbReference>
<keyword evidence="5 12" id="KW-0235">DNA replication</keyword>
<gene>
    <name evidence="12" type="primary">dnaG</name>
    <name evidence="16" type="ORF">DL897_07315</name>
</gene>
<comment type="caution">
    <text evidence="16">The sequence shown here is derived from an EMBL/GenBank/DDBJ whole genome shotgun (WGS) entry which is preliminary data.</text>
</comment>
<evidence type="ECO:0000313" key="16">
    <source>
        <dbReference type="EMBL" id="RAL25878.1"/>
    </source>
</evidence>
<evidence type="ECO:0000256" key="14">
    <source>
        <dbReference type="PIRSR" id="PIRSR002811-1"/>
    </source>
</evidence>
<dbReference type="RefSeq" id="WP_113658492.1">
    <property type="nucleotide sequence ID" value="NZ_KZ845665.1"/>
</dbReference>
<dbReference type="Gene3D" id="3.90.580.10">
    <property type="entry name" value="Zinc finger, CHC2-type domain"/>
    <property type="match status" value="1"/>
</dbReference>
<evidence type="ECO:0000256" key="2">
    <source>
        <dbReference type="ARBA" id="ARBA00022515"/>
    </source>
</evidence>
<dbReference type="SMART" id="SM00493">
    <property type="entry name" value="TOPRIM"/>
    <property type="match status" value="1"/>
</dbReference>
<evidence type="ECO:0000256" key="12">
    <source>
        <dbReference type="HAMAP-Rule" id="MF_00974"/>
    </source>
</evidence>
<dbReference type="FunFam" id="3.90.980.10:FF:000001">
    <property type="entry name" value="DNA primase"/>
    <property type="match status" value="1"/>
</dbReference>
<evidence type="ECO:0000256" key="10">
    <source>
        <dbReference type="ARBA" id="ARBA00023125"/>
    </source>
</evidence>
<dbReference type="InterPro" id="IPR002694">
    <property type="entry name" value="Znf_CHC2"/>
</dbReference>
<dbReference type="InterPro" id="IPR030846">
    <property type="entry name" value="DnaG_bac"/>
</dbReference>
<keyword evidence="17" id="KW-1185">Reference proteome</keyword>
<dbReference type="GO" id="GO:0003899">
    <property type="term" value="F:DNA-directed RNA polymerase activity"/>
    <property type="evidence" value="ECO:0007669"/>
    <property type="project" value="UniProtKB-UniRule"/>
</dbReference>
<dbReference type="Pfam" id="PF08275">
    <property type="entry name" value="DNAG_N"/>
    <property type="match status" value="1"/>
</dbReference>
<dbReference type="InterPro" id="IPR019475">
    <property type="entry name" value="DNA_primase_DnaB-bd"/>
</dbReference>
<accession>A0A364K6H7</accession>
<dbReference type="NCBIfam" id="TIGR01391">
    <property type="entry name" value="dnaG"/>
    <property type="match status" value="1"/>
</dbReference>